<evidence type="ECO:0000259" key="1">
    <source>
        <dbReference type="Pfam" id="PF00675"/>
    </source>
</evidence>
<feature type="domain" description="Peptidase M16 N-terminal" evidence="1">
    <location>
        <begin position="87"/>
        <end position="199"/>
    </location>
</feature>
<feature type="domain" description="Peptidase M16 C-terminal" evidence="2">
    <location>
        <begin position="223"/>
        <end position="402"/>
    </location>
</feature>
<gene>
    <name evidence="3" type="ORF">IQ266_05640</name>
</gene>
<dbReference type="InterPro" id="IPR011249">
    <property type="entry name" value="Metalloenz_LuxS/M16"/>
</dbReference>
<dbReference type="PANTHER" id="PTHR11851">
    <property type="entry name" value="METALLOPROTEASE"/>
    <property type="match status" value="1"/>
</dbReference>
<proteinExistence type="predicted"/>
<accession>A0A928VK67</accession>
<sequence length="496" mass="55485">MDKNQEKRIAQIITVTVTLLLIPALLLLMSVWPAHADVGQPKHYTELKFPPLPEIQVPKYDRFTLKNGIVVYLMEDKELPLVSGTAMIRTGERFEAADQTGLADVMATVMRSGGTKAHPSEQLNQILEQKAASIEAGMSVNAGSAGFSALSEDLPQVLDLFAEVLQQPAFPEDKLNLAKVQIQGGIARRNDSASDIMRREFRKLIYGETSPYGRTVEYATLDKINRQDLVDFYQTWYRPENLILGIVGDFDAPALKAQLAERFGSWQADTPKPRQPRLPLVRQRRQDGVYLVNQPQLNQSSIRLGHLGGFVGDYDYPTLAVMNEVLSSFGGRLFNEIRSRQGLAYSVYAAWSPQFDYQGVFLAGGDTRSAATVPFVKSLKKEIERIRQELISETELKAAKDAVLNSFIFNFQKPAQTLSRLMRYEYFGYPPDFIFTYQKGIENATIADVQRVAQKYLAPDKIVTIVVGNEAAIKPSLSELGKVREIDVTIPKPTDS</sequence>
<protein>
    <submittedName>
        <fullName evidence="3">Insulinase family protein</fullName>
    </submittedName>
</protein>
<dbReference type="Proteomes" id="UP000625316">
    <property type="component" value="Unassembled WGS sequence"/>
</dbReference>
<evidence type="ECO:0000313" key="4">
    <source>
        <dbReference type="Proteomes" id="UP000625316"/>
    </source>
</evidence>
<dbReference type="Pfam" id="PF00675">
    <property type="entry name" value="Peptidase_M16"/>
    <property type="match status" value="1"/>
</dbReference>
<evidence type="ECO:0000313" key="3">
    <source>
        <dbReference type="EMBL" id="MBE9029243.1"/>
    </source>
</evidence>
<dbReference type="SUPFAM" id="SSF63411">
    <property type="entry name" value="LuxS/MPP-like metallohydrolase"/>
    <property type="match status" value="2"/>
</dbReference>
<evidence type="ECO:0000259" key="2">
    <source>
        <dbReference type="Pfam" id="PF05193"/>
    </source>
</evidence>
<dbReference type="Gene3D" id="3.30.830.10">
    <property type="entry name" value="Metalloenzyme, LuxS/M16 peptidase-like"/>
    <property type="match status" value="2"/>
</dbReference>
<keyword evidence="4" id="KW-1185">Reference proteome</keyword>
<dbReference type="RefSeq" id="WP_264324063.1">
    <property type="nucleotide sequence ID" value="NZ_JADEXQ010000013.1"/>
</dbReference>
<reference evidence="3" key="1">
    <citation type="submission" date="2020-10" db="EMBL/GenBank/DDBJ databases">
        <authorList>
            <person name="Castelo-Branco R."/>
            <person name="Eusebio N."/>
            <person name="Adriana R."/>
            <person name="Vieira A."/>
            <person name="Brugerolle De Fraissinette N."/>
            <person name="Rezende De Castro R."/>
            <person name="Schneider M.P."/>
            <person name="Vasconcelos V."/>
            <person name="Leao P.N."/>
        </authorList>
    </citation>
    <scope>NUCLEOTIDE SEQUENCE</scope>
    <source>
        <strain evidence="3">LEGE 11480</strain>
    </source>
</reference>
<dbReference type="InterPro" id="IPR011765">
    <property type="entry name" value="Pept_M16_N"/>
</dbReference>
<dbReference type="InterPro" id="IPR050361">
    <property type="entry name" value="MPP/UQCRC_Complex"/>
</dbReference>
<name>A0A928VK67_9CYAN</name>
<comment type="caution">
    <text evidence="3">The sequence shown here is derived from an EMBL/GenBank/DDBJ whole genome shotgun (WGS) entry which is preliminary data.</text>
</comment>
<dbReference type="Pfam" id="PF05193">
    <property type="entry name" value="Peptidase_M16_C"/>
    <property type="match status" value="1"/>
</dbReference>
<dbReference type="AlphaFoldDB" id="A0A928VK67"/>
<organism evidence="3 4">
    <name type="scientific">Romeriopsis navalis LEGE 11480</name>
    <dbReference type="NCBI Taxonomy" id="2777977"/>
    <lineage>
        <taxon>Bacteria</taxon>
        <taxon>Bacillati</taxon>
        <taxon>Cyanobacteriota</taxon>
        <taxon>Cyanophyceae</taxon>
        <taxon>Leptolyngbyales</taxon>
        <taxon>Leptolyngbyaceae</taxon>
        <taxon>Romeriopsis</taxon>
        <taxon>Romeriopsis navalis</taxon>
    </lineage>
</organism>
<dbReference type="GO" id="GO:0046872">
    <property type="term" value="F:metal ion binding"/>
    <property type="evidence" value="ECO:0007669"/>
    <property type="project" value="InterPro"/>
</dbReference>
<dbReference type="InterPro" id="IPR007863">
    <property type="entry name" value="Peptidase_M16_C"/>
</dbReference>
<dbReference type="PANTHER" id="PTHR11851:SF225">
    <property type="entry name" value="NON-PEPTIDASE HOMOLOG YMXG"/>
    <property type="match status" value="1"/>
</dbReference>
<dbReference type="EMBL" id="JADEXQ010000013">
    <property type="protein sequence ID" value="MBE9029243.1"/>
    <property type="molecule type" value="Genomic_DNA"/>
</dbReference>